<protein>
    <submittedName>
        <fullName evidence="1">Uncharacterized protein</fullName>
    </submittedName>
</protein>
<gene>
    <name evidence="1" type="ORF">J2S00_001472</name>
</gene>
<organism evidence="1 2">
    <name type="scientific">Caldalkalibacillus uzonensis</name>
    <dbReference type="NCBI Taxonomy" id="353224"/>
    <lineage>
        <taxon>Bacteria</taxon>
        <taxon>Bacillati</taxon>
        <taxon>Bacillota</taxon>
        <taxon>Bacilli</taxon>
        <taxon>Bacillales</taxon>
        <taxon>Bacillaceae</taxon>
        <taxon>Caldalkalibacillus</taxon>
    </lineage>
</organism>
<evidence type="ECO:0000313" key="1">
    <source>
        <dbReference type="EMBL" id="MDQ0338686.1"/>
    </source>
</evidence>
<comment type="caution">
    <text evidence="1">The sequence shown here is derived from an EMBL/GenBank/DDBJ whole genome shotgun (WGS) entry which is preliminary data.</text>
</comment>
<keyword evidence="2" id="KW-1185">Reference proteome</keyword>
<reference evidence="1 2" key="1">
    <citation type="submission" date="2023-07" db="EMBL/GenBank/DDBJ databases">
        <title>Genomic Encyclopedia of Type Strains, Phase IV (KMG-IV): sequencing the most valuable type-strain genomes for metagenomic binning, comparative biology and taxonomic classification.</title>
        <authorList>
            <person name="Goeker M."/>
        </authorList>
    </citation>
    <scope>NUCLEOTIDE SEQUENCE [LARGE SCALE GENOMIC DNA]</scope>
    <source>
        <strain evidence="1 2">DSM 17740</strain>
    </source>
</reference>
<accession>A0ABU0CS39</accession>
<evidence type="ECO:0000313" key="2">
    <source>
        <dbReference type="Proteomes" id="UP001232445"/>
    </source>
</evidence>
<proteinExistence type="predicted"/>
<sequence>MTTQPLIQPHKLNHSGVIQLLTKLDPKARVIPEELVYYPYYFLQYQLNAKALLRLTGKVACTIDGISGQGALVDAPPEWRQAPPEPLKTLPVRLMEDEAIKQAESFVYNTAIQKVKYFTTPKLKRLSCKLFHRPYWIVRHHTKCKEHHLIVDAITGKYHPL</sequence>
<name>A0ABU0CS39_9BACI</name>
<dbReference type="RefSeq" id="WP_307337427.1">
    <property type="nucleotide sequence ID" value="NZ_JAUSUQ010000004.1"/>
</dbReference>
<dbReference type="EMBL" id="JAUSUQ010000004">
    <property type="protein sequence ID" value="MDQ0338686.1"/>
    <property type="molecule type" value="Genomic_DNA"/>
</dbReference>
<dbReference type="Proteomes" id="UP001232445">
    <property type="component" value="Unassembled WGS sequence"/>
</dbReference>